<proteinExistence type="predicted"/>
<feature type="domain" description="DUF7605" evidence="4">
    <location>
        <begin position="674"/>
        <end position="826"/>
    </location>
</feature>
<feature type="region of interest" description="Disordered" evidence="2">
    <location>
        <begin position="1"/>
        <end position="40"/>
    </location>
</feature>
<dbReference type="PANTHER" id="PTHR36681">
    <property type="entry name" value="NUCLEAR GTPASE, GERMINAL CENTER-ASSOCIATED, TANDEM DUPLICATE 3"/>
    <property type="match status" value="1"/>
</dbReference>
<evidence type="ECO:0008006" key="7">
    <source>
        <dbReference type="Google" id="ProtNLM"/>
    </source>
</evidence>
<evidence type="ECO:0000256" key="2">
    <source>
        <dbReference type="SAM" id="MobiDB-lite"/>
    </source>
</evidence>
<name>A0A553HPS0_9PEZI</name>
<reference evidence="6" key="1">
    <citation type="submission" date="2019-06" db="EMBL/GenBank/DDBJ databases">
        <title>Draft genome sequence of the griseofulvin-producing fungus Xylaria cubensis strain G536.</title>
        <authorList>
            <person name="Mead M.E."/>
            <person name="Raja H.A."/>
            <person name="Steenwyk J.L."/>
            <person name="Knowles S.L."/>
            <person name="Oberlies N.H."/>
            <person name="Rokas A."/>
        </authorList>
    </citation>
    <scope>NUCLEOTIDE SEQUENCE [LARGE SCALE GENOMIC DNA]</scope>
    <source>
        <strain evidence="6">G536</strain>
    </source>
</reference>
<evidence type="ECO:0000313" key="6">
    <source>
        <dbReference type="Proteomes" id="UP000319160"/>
    </source>
</evidence>
<keyword evidence="1" id="KW-0175">Coiled coil</keyword>
<feature type="compositionally biased region" description="Low complexity" evidence="2">
    <location>
        <begin position="16"/>
        <end position="40"/>
    </location>
</feature>
<dbReference type="OrthoDB" id="3598281at2759"/>
<evidence type="ECO:0000259" key="3">
    <source>
        <dbReference type="Pfam" id="PF00350"/>
    </source>
</evidence>
<feature type="domain" description="Dynamin N-terminal" evidence="3">
    <location>
        <begin position="191"/>
        <end position="430"/>
    </location>
</feature>
<dbReference type="Pfam" id="PF00350">
    <property type="entry name" value="Dynamin_N"/>
    <property type="match status" value="1"/>
</dbReference>
<evidence type="ECO:0000256" key="1">
    <source>
        <dbReference type="SAM" id="Coils"/>
    </source>
</evidence>
<dbReference type="STRING" id="2512241.A0A553HPS0"/>
<feature type="region of interest" description="Disordered" evidence="2">
    <location>
        <begin position="86"/>
        <end position="134"/>
    </location>
</feature>
<comment type="caution">
    <text evidence="5">The sequence shown here is derived from an EMBL/GenBank/DDBJ whole genome shotgun (WGS) entry which is preliminary data.</text>
</comment>
<dbReference type="Proteomes" id="UP000319160">
    <property type="component" value="Unassembled WGS sequence"/>
</dbReference>
<evidence type="ECO:0000259" key="4">
    <source>
        <dbReference type="Pfam" id="PF24564"/>
    </source>
</evidence>
<dbReference type="Pfam" id="PF24564">
    <property type="entry name" value="DUF7605"/>
    <property type="match status" value="1"/>
</dbReference>
<dbReference type="InterPro" id="IPR045063">
    <property type="entry name" value="Dynamin_N"/>
</dbReference>
<dbReference type="PANTHER" id="PTHR36681:SF3">
    <property type="entry name" value="NUCLEAR GTPASE, GERMINAL CENTER-ASSOCIATED, TANDEM DUPLICATE 3"/>
    <property type="match status" value="1"/>
</dbReference>
<organism evidence="5 6">
    <name type="scientific">Xylaria flabelliformis</name>
    <dbReference type="NCBI Taxonomy" id="2512241"/>
    <lineage>
        <taxon>Eukaryota</taxon>
        <taxon>Fungi</taxon>
        <taxon>Dikarya</taxon>
        <taxon>Ascomycota</taxon>
        <taxon>Pezizomycotina</taxon>
        <taxon>Sordariomycetes</taxon>
        <taxon>Xylariomycetidae</taxon>
        <taxon>Xylariales</taxon>
        <taxon>Xylariaceae</taxon>
        <taxon>Xylaria</taxon>
    </lineage>
</organism>
<protein>
    <recommendedName>
        <fullName evidence="7">G domain-containing protein</fullName>
    </recommendedName>
</protein>
<dbReference type="AlphaFoldDB" id="A0A553HPS0"/>
<gene>
    <name evidence="5" type="ORF">FHL15_009227</name>
</gene>
<feature type="coiled-coil region" evidence="1">
    <location>
        <begin position="460"/>
        <end position="520"/>
    </location>
</feature>
<dbReference type="Gene3D" id="3.40.50.300">
    <property type="entry name" value="P-loop containing nucleotide triphosphate hydrolases"/>
    <property type="match status" value="2"/>
</dbReference>
<sequence length="905" mass="102369">MVKVNLPHRYSAGRANSGSQQSSQDSNDGYFTSSSSASGSLTNQYMASRERDNMNSIDAQLKGLHVSSTRSSIDMSGISDALQAVEAGQDSRPSPLLDPSPSPRRLSADRRRSSSRRNLEKHDVRDEAPPNDRFNLPAVQKALRNTKDLMSELADVLGSSSIHNEPDSVMQRLHRQAEDLAEFQCPSTRIVGFVGDSGAGKSSLLNSLLDYRDLARSSNSGAACTCVVTEFHFHDDEEFAIMVERFSEAELMPQLENLLRDYRHFHLNRDSLEAHELVDFEKRAKLASDTFHALFRGHFVESNTFIEDTEFQASSMLKSWVQDFDQSMIQSEYSGLNLRQCSTLLMELTSDTPSDTATIWPVSSNAHILSKGLILVDLPGLRDLNSARRNITERYLLKCDEIFVVAVEGRATTDEGVQSVIELAKKARLSNVGIICTRSDEVKATEALKDWKGKGVSKKIQHKLEIINQEDSEAKDLEEQVLFYDSIDVEDLSKEEEAEINSLNRKLRLTRKRLDEHEFELQKLLITTRNAIVEGKLITLYKHEVPDNLLQVFCASNTMYWDHRDAPKVTAMPYLNLSGVLAIREHCMAIVSESQYMAATKYMRDDIGVLLGELDLWVQSGQGSLNGEKKEKIRNALDTLGRKLKKGLLGRRSALNNVADLYKKEFKTRIYRPQETYSAFCRNYGTHSTAAVGPRSWNQEIIEEMTKDMNTPWDELQMTFEQRGEDMIESIDNLFDLAYQFLDTELDESPEAASVLSSTLLSHNRVLEADIEVLLNELQEDLRIRTSFVGQAMEHAYTNARLESGTGSDARRKAIINSAVRQNGLFPDLLKRFKRGFEGHVNNCQELIQDVLNSHYDAIWDTFQIIRNDNVALESEKDPEFRGRVKSTLDVTKERMERVQSILTA</sequence>
<evidence type="ECO:0000313" key="5">
    <source>
        <dbReference type="EMBL" id="TRX89955.1"/>
    </source>
</evidence>
<accession>A0A553HPS0</accession>
<dbReference type="EMBL" id="VFLP01000061">
    <property type="protein sequence ID" value="TRX89955.1"/>
    <property type="molecule type" value="Genomic_DNA"/>
</dbReference>
<dbReference type="SUPFAM" id="SSF52540">
    <property type="entry name" value="P-loop containing nucleoside triphosphate hydrolases"/>
    <property type="match status" value="1"/>
</dbReference>
<keyword evidence="6" id="KW-1185">Reference proteome</keyword>
<dbReference type="InterPro" id="IPR027417">
    <property type="entry name" value="P-loop_NTPase"/>
</dbReference>
<feature type="compositionally biased region" description="Basic and acidic residues" evidence="2">
    <location>
        <begin position="106"/>
        <end position="130"/>
    </location>
</feature>
<dbReference type="InterPro" id="IPR056024">
    <property type="entry name" value="DUF7605"/>
</dbReference>